<comment type="similarity">
    <text evidence="1">Belongs to the TEL2 family.</text>
</comment>
<feature type="domain" description="Telomere length regulation protein conserved" evidence="3">
    <location>
        <begin position="469"/>
        <end position="583"/>
    </location>
</feature>
<dbReference type="EMBL" id="GL996512">
    <property type="protein sequence ID" value="EGV65605.1"/>
    <property type="molecule type" value="Genomic_DNA"/>
</dbReference>
<dbReference type="InterPro" id="IPR051970">
    <property type="entry name" value="TEL2_Regulation"/>
</dbReference>
<dbReference type="GO" id="GO:0051879">
    <property type="term" value="F:Hsp90 protein binding"/>
    <property type="evidence" value="ECO:0007669"/>
    <property type="project" value="TreeGrafter"/>
</dbReference>
<keyword evidence="5" id="KW-1185">Reference proteome</keyword>
<dbReference type="Proteomes" id="UP000000707">
    <property type="component" value="Unassembled WGS sequence"/>
</dbReference>
<dbReference type="GO" id="GO:0005829">
    <property type="term" value="C:cytosol"/>
    <property type="evidence" value="ECO:0007669"/>
    <property type="project" value="TreeGrafter"/>
</dbReference>
<dbReference type="InterPro" id="IPR019337">
    <property type="entry name" value="Telomere_length_regulation_dom"/>
</dbReference>
<dbReference type="eggNOG" id="KOG4346">
    <property type="taxonomic scope" value="Eukaryota"/>
</dbReference>
<gene>
    <name evidence="4" type="ORF">CANTEDRAFT_101927</name>
</gene>
<dbReference type="PANTHER" id="PTHR15830:SF10">
    <property type="entry name" value="TELOMERE LENGTH REGULATION PROTEIN TEL2 HOMOLOG"/>
    <property type="match status" value="1"/>
</dbReference>
<dbReference type="GO" id="GO:0042162">
    <property type="term" value="F:telomeric DNA binding"/>
    <property type="evidence" value="ECO:0007669"/>
    <property type="project" value="TreeGrafter"/>
</dbReference>
<dbReference type="STRING" id="590646.G3AZK5"/>
<feature type="region of interest" description="Disordered" evidence="2">
    <location>
        <begin position="440"/>
        <end position="462"/>
    </location>
</feature>
<sequence>MNTDSEIDPLIETLQNSPSVDQLQSVLLKLSKLFGSPVQELKVVLVLLDCTIPQIFDLLDANLQSQVVHLIKSIRGLGSLMSKLQLLFKAKSSHKLLQTYIKVLVAVFDDELLCSLRAKSALEVNEIDTLLFKGRALGVFNEAVELSGSGDSFEFASIDAYVAYLSNQLKKTELPSASFNRYFISLLGLTESSYLFVFDEFFNEVSWTSLLVYLKQMKSFQKKSFFWKFLQFLSKRKVLEGESYEKVDACASILTPVIEDSYFDKNTVESALRLDDKNISTLVGLVSSQKSQLFESTFQNWTSPLFIKSEPLGLQETRTHFLIQLLYLQPASFSSQLITKPSFLQGISNRLGSYSTAVRVFAVILADKACEIGNVSKIFSISNLEGYDYLLQDSSYQKRLQRHAAKTCWEIVQAPIVSTDTESIKDLSTAISKLDFTKTYKDSDDESTGDSDDEDDDPSIGQRIKLSSPIYIKELLSYLSVDTKHPQAYDMIKLALTQGPTLIRQKSHFGVEVSSNAVQLLQTLVGLQDQFNEPKFEDLKLNCIIAVLVGCPESALDISKMLGTGDYSLQQRMMILTGLSLAAREIRGFKDEIVTKSYKEKVFPTKRLAPRLHAKYLALDYIKQGRIEYEPEGLKRAHLSIQNSLILEDSQEAADQLQGGKILRISRNMRPKQSQNILTPKYDNYSTLISKYFYFPLTHLWYESGGINIGHYSGLLIGHYVKTMALLLHCSFASLTNNDMIREFLLIATDIAKTSTAEQTQVIEGVITGMLLITDISDEEHLVINFSSNLLSIQSWLIGLWEAIIDEQIKSLCAGFLLRLSKILDKYQATIMDQLNNVY</sequence>
<dbReference type="PANTHER" id="PTHR15830">
    <property type="entry name" value="TELOMERE LENGTH REGULATION PROTEIN TEL2 FAMILY MEMBER"/>
    <property type="match status" value="1"/>
</dbReference>
<evidence type="ECO:0000313" key="5">
    <source>
        <dbReference type="Proteomes" id="UP000000707"/>
    </source>
</evidence>
<dbReference type="GO" id="GO:0051083">
    <property type="term" value="P:'de novo' cotranslational protein folding"/>
    <property type="evidence" value="ECO:0007669"/>
    <property type="project" value="TreeGrafter"/>
</dbReference>
<reference evidence="4 5" key="1">
    <citation type="journal article" date="2011" name="Proc. Natl. Acad. Sci. U.S.A.">
        <title>Comparative genomics of xylose-fermenting fungi for enhanced biofuel production.</title>
        <authorList>
            <person name="Wohlbach D.J."/>
            <person name="Kuo A."/>
            <person name="Sato T.K."/>
            <person name="Potts K.M."/>
            <person name="Salamov A.A."/>
            <person name="LaButti K.M."/>
            <person name="Sun H."/>
            <person name="Clum A."/>
            <person name="Pangilinan J.L."/>
            <person name="Lindquist E.A."/>
            <person name="Lucas S."/>
            <person name="Lapidus A."/>
            <person name="Jin M."/>
            <person name="Gunawan C."/>
            <person name="Balan V."/>
            <person name="Dale B.E."/>
            <person name="Jeffries T.W."/>
            <person name="Zinkel R."/>
            <person name="Barry K.W."/>
            <person name="Grigoriev I.V."/>
            <person name="Gasch A.P."/>
        </authorList>
    </citation>
    <scope>NUCLEOTIDE SEQUENCE [LARGE SCALE GENOMIC DNA]</scope>
    <source>
        <strain evidence="5">ATCC 10573 / BCRC 21748 / CBS 615 / JCM 9827 / NBRC 10315 / NRRL Y-1498 / VKM Y-70</strain>
    </source>
</reference>
<evidence type="ECO:0000256" key="1">
    <source>
        <dbReference type="ARBA" id="ARBA00006133"/>
    </source>
</evidence>
<dbReference type="Gene3D" id="1.25.40.720">
    <property type="entry name" value="Telomere length regulation protein 2, C-terminal domain"/>
    <property type="match status" value="2"/>
</dbReference>
<proteinExistence type="inferred from homology"/>
<organism evidence="5">
    <name type="scientific">Candida tenuis (strain ATCC 10573 / BCRC 21748 / CBS 615 / JCM 9827 / NBRC 10315 / NRRL Y-1498 / VKM Y-70)</name>
    <name type="common">Yeast</name>
    <name type="synonym">Yamadazyma tenuis</name>
    <dbReference type="NCBI Taxonomy" id="590646"/>
    <lineage>
        <taxon>Eukaryota</taxon>
        <taxon>Fungi</taxon>
        <taxon>Dikarya</taxon>
        <taxon>Ascomycota</taxon>
        <taxon>Saccharomycotina</taxon>
        <taxon>Pichiomycetes</taxon>
        <taxon>Debaryomycetaceae</taxon>
        <taxon>Yamadazyma</taxon>
    </lineage>
</organism>
<dbReference type="AlphaFoldDB" id="G3AZK5"/>
<evidence type="ECO:0000313" key="4">
    <source>
        <dbReference type="EMBL" id="EGV65605.1"/>
    </source>
</evidence>
<evidence type="ECO:0000256" key="2">
    <source>
        <dbReference type="SAM" id="MobiDB-lite"/>
    </source>
</evidence>
<dbReference type="HOGENOM" id="CLU_017275_0_0_1"/>
<evidence type="ECO:0000259" key="3">
    <source>
        <dbReference type="Pfam" id="PF10193"/>
    </source>
</evidence>
<dbReference type="Pfam" id="PF10193">
    <property type="entry name" value="Telomere_reg-2"/>
    <property type="match status" value="1"/>
</dbReference>
<accession>G3AZK5</accession>
<dbReference type="OrthoDB" id="10258062at2759"/>
<protein>
    <recommendedName>
        <fullName evidence="3">Telomere length regulation protein conserved domain-containing protein</fullName>
    </recommendedName>
</protein>
<dbReference type="InterPro" id="IPR038528">
    <property type="entry name" value="TEL2_C_sf"/>
</dbReference>
<name>G3AZK5_CANTC</name>
<feature type="compositionally biased region" description="Acidic residues" evidence="2">
    <location>
        <begin position="443"/>
        <end position="458"/>
    </location>
</feature>